<protein>
    <submittedName>
        <fullName evidence="1">Uncharacterized protein</fullName>
    </submittedName>
</protein>
<feature type="non-terminal residue" evidence="1">
    <location>
        <position position="1"/>
    </location>
</feature>
<name>A0ACC0E879_9BASI</name>
<reference evidence="2" key="2">
    <citation type="journal article" date="2018" name="Mol. Plant Microbe Interact.">
        <title>Genome sequence resources for the wheat stripe rust pathogen (Puccinia striiformis f. sp. tritici) and the barley stripe rust pathogen (Puccinia striiformis f. sp. hordei).</title>
        <authorList>
            <person name="Xia C."/>
            <person name="Wang M."/>
            <person name="Yin C."/>
            <person name="Cornejo O.E."/>
            <person name="Hulbert S.H."/>
            <person name="Chen X."/>
        </authorList>
    </citation>
    <scope>NUCLEOTIDE SEQUENCE [LARGE SCALE GENOMIC DNA]</scope>
    <source>
        <strain evidence="2">93-210</strain>
    </source>
</reference>
<dbReference type="EMBL" id="CM045873">
    <property type="protein sequence ID" value="KAI7947422.1"/>
    <property type="molecule type" value="Genomic_DNA"/>
</dbReference>
<reference evidence="1 2" key="3">
    <citation type="journal article" date="2022" name="Microbiol. Spectr.">
        <title>Folding features and dynamics of 3D genome architecture in plant fungal pathogens.</title>
        <authorList>
            <person name="Xia C."/>
        </authorList>
    </citation>
    <scope>NUCLEOTIDE SEQUENCE [LARGE SCALE GENOMIC DNA]</scope>
    <source>
        <strain evidence="1 2">93-210</strain>
    </source>
</reference>
<sequence>ISGLSAIRDFGFTFAQQLEYQEFPSAQPTVWFDSQPDFPLKTSRLITTKHLNIHSSINCCRITQTHHLANQNIPLSRANLHPPSAKQLFSQLAQIPFLINRSVGFPTCQEETQFSPRQNPSTYHSNSPLTKPKHVQHSQLKGAVGLANNELLSRLAWTAFSLDLYVASSIVNRDAETTNHLLSNIPIDKNVPLRPETCAAGPGHQVLGKMTNNRRTVNAQSAAAVAYGETVVLKEVVFQLIFSVSEKYQQPITTASVKESIPDVTKSLTKTYKPVVDILQRFHASIEKFEKAFV</sequence>
<evidence type="ECO:0000313" key="2">
    <source>
        <dbReference type="Proteomes" id="UP001060170"/>
    </source>
</evidence>
<evidence type="ECO:0000313" key="1">
    <source>
        <dbReference type="EMBL" id="KAI7947422.1"/>
    </source>
</evidence>
<feature type="non-terminal residue" evidence="1">
    <location>
        <position position="294"/>
    </location>
</feature>
<proteinExistence type="predicted"/>
<accession>A0ACC0E879</accession>
<comment type="caution">
    <text evidence="1">The sequence shown here is derived from an EMBL/GenBank/DDBJ whole genome shotgun (WGS) entry which is preliminary data.</text>
</comment>
<reference evidence="2" key="1">
    <citation type="journal article" date="2018" name="BMC Genomics">
        <title>Genomic insights into host adaptation between the wheat stripe rust pathogen (Puccinia striiformis f. sp. tritici) and the barley stripe rust pathogen (Puccinia striiformis f. sp. hordei).</title>
        <authorList>
            <person name="Xia C."/>
            <person name="Wang M."/>
            <person name="Yin C."/>
            <person name="Cornejo O.E."/>
            <person name="Hulbert S.H."/>
            <person name="Chen X."/>
        </authorList>
    </citation>
    <scope>NUCLEOTIDE SEQUENCE [LARGE SCALE GENOMIC DNA]</scope>
    <source>
        <strain evidence="2">93-210</strain>
    </source>
</reference>
<keyword evidence="2" id="KW-1185">Reference proteome</keyword>
<dbReference type="Proteomes" id="UP001060170">
    <property type="component" value="Chromosome 9"/>
</dbReference>
<organism evidence="1 2">
    <name type="scientific">Puccinia striiformis f. sp. tritici</name>
    <dbReference type="NCBI Taxonomy" id="168172"/>
    <lineage>
        <taxon>Eukaryota</taxon>
        <taxon>Fungi</taxon>
        <taxon>Dikarya</taxon>
        <taxon>Basidiomycota</taxon>
        <taxon>Pucciniomycotina</taxon>
        <taxon>Pucciniomycetes</taxon>
        <taxon>Pucciniales</taxon>
        <taxon>Pucciniaceae</taxon>
        <taxon>Puccinia</taxon>
    </lineage>
</organism>
<gene>
    <name evidence="1" type="ORF">MJO28_009330</name>
</gene>